<dbReference type="PANTHER" id="PTHR38011">
    <property type="entry name" value="DIHYDROFOLATE REDUCTASE FAMILY PROTEIN (AFU_ORTHOLOGUE AFUA_8G06820)"/>
    <property type="match status" value="1"/>
</dbReference>
<comment type="caution">
    <text evidence="2">The sequence shown here is derived from an EMBL/GenBank/DDBJ whole genome shotgun (WGS) entry which is preliminary data.</text>
</comment>
<dbReference type="InterPro" id="IPR024072">
    <property type="entry name" value="DHFR-like_dom_sf"/>
</dbReference>
<keyword evidence="3" id="KW-1185">Reference proteome</keyword>
<dbReference type="InterPro" id="IPR002734">
    <property type="entry name" value="RibDG_C"/>
</dbReference>
<proteinExistence type="predicted"/>
<gene>
    <name evidence="2" type="ORF">GCM10007415_13330</name>
</gene>
<organism evidence="2 3">
    <name type="scientific">Parapedobacter pyrenivorans</name>
    <dbReference type="NCBI Taxonomy" id="1305674"/>
    <lineage>
        <taxon>Bacteria</taxon>
        <taxon>Pseudomonadati</taxon>
        <taxon>Bacteroidota</taxon>
        <taxon>Sphingobacteriia</taxon>
        <taxon>Sphingobacteriales</taxon>
        <taxon>Sphingobacteriaceae</taxon>
        <taxon>Parapedobacter</taxon>
    </lineage>
</organism>
<dbReference type="Pfam" id="PF01872">
    <property type="entry name" value="RibD_C"/>
    <property type="match status" value="1"/>
</dbReference>
<dbReference type="PANTHER" id="PTHR38011:SF11">
    <property type="entry name" value="2,5-DIAMINO-6-RIBOSYLAMINO-4(3H)-PYRIMIDINONE 5'-PHOSPHATE REDUCTASE"/>
    <property type="match status" value="1"/>
</dbReference>
<evidence type="ECO:0000259" key="1">
    <source>
        <dbReference type="Pfam" id="PF01872"/>
    </source>
</evidence>
<sequence>MKRIVYYVASSIDGYISGINDDVSGFLYDGKGVERYLEDLKAFRTVIMGRSTYEFGYKFGVEAGQPSPTYAHMMHYIFSDNLRFESQSEQVVVKRMDIDEVKQLKETSETDIYLCGGGKLAGWLLENKQLDVLKIKLNPLVIGKGVKLFEGLGGSYQLELIESNTYENGLQLISYSINY</sequence>
<reference evidence="2" key="2">
    <citation type="submission" date="2020-09" db="EMBL/GenBank/DDBJ databases">
        <authorList>
            <person name="Sun Q."/>
            <person name="Zhou Y."/>
        </authorList>
    </citation>
    <scope>NUCLEOTIDE SEQUENCE</scope>
    <source>
        <strain evidence="2">CGMCC 1.12195</strain>
    </source>
</reference>
<evidence type="ECO:0000313" key="2">
    <source>
        <dbReference type="EMBL" id="GGG81912.1"/>
    </source>
</evidence>
<dbReference type="RefSeq" id="WP_188505112.1">
    <property type="nucleotide sequence ID" value="NZ_BMER01000001.1"/>
</dbReference>
<dbReference type="Gene3D" id="3.40.430.10">
    <property type="entry name" value="Dihydrofolate Reductase, subunit A"/>
    <property type="match status" value="1"/>
</dbReference>
<dbReference type="EMBL" id="BMER01000001">
    <property type="protein sequence ID" value="GGG81912.1"/>
    <property type="molecule type" value="Genomic_DNA"/>
</dbReference>
<dbReference type="InterPro" id="IPR050765">
    <property type="entry name" value="Riboflavin_Biosynth_HTPR"/>
</dbReference>
<evidence type="ECO:0000313" key="3">
    <source>
        <dbReference type="Proteomes" id="UP000660862"/>
    </source>
</evidence>
<protein>
    <submittedName>
        <fullName evidence="2">Deaminase</fullName>
    </submittedName>
</protein>
<dbReference type="SUPFAM" id="SSF53597">
    <property type="entry name" value="Dihydrofolate reductase-like"/>
    <property type="match status" value="1"/>
</dbReference>
<dbReference type="Proteomes" id="UP000660862">
    <property type="component" value="Unassembled WGS sequence"/>
</dbReference>
<dbReference type="GO" id="GO:0009231">
    <property type="term" value="P:riboflavin biosynthetic process"/>
    <property type="evidence" value="ECO:0007669"/>
    <property type="project" value="InterPro"/>
</dbReference>
<feature type="domain" description="Bacterial bifunctional deaminase-reductase C-terminal" evidence="1">
    <location>
        <begin position="4"/>
        <end position="172"/>
    </location>
</feature>
<accession>A0A917HKE3</accession>
<dbReference type="GO" id="GO:0008703">
    <property type="term" value="F:5-amino-6-(5-phosphoribosylamino)uracil reductase activity"/>
    <property type="evidence" value="ECO:0007669"/>
    <property type="project" value="InterPro"/>
</dbReference>
<reference evidence="2" key="1">
    <citation type="journal article" date="2014" name="Int. J. Syst. Evol. Microbiol.">
        <title>Complete genome sequence of Corynebacterium casei LMG S-19264T (=DSM 44701T), isolated from a smear-ripened cheese.</title>
        <authorList>
            <consortium name="US DOE Joint Genome Institute (JGI-PGF)"/>
            <person name="Walter F."/>
            <person name="Albersmeier A."/>
            <person name="Kalinowski J."/>
            <person name="Ruckert C."/>
        </authorList>
    </citation>
    <scope>NUCLEOTIDE SEQUENCE</scope>
    <source>
        <strain evidence="2">CGMCC 1.12195</strain>
    </source>
</reference>
<name>A0A917HKE3_9SPHI</name>
<dbReference type="AlphaFoldDB" id="A0A917HKE3"/>